<feature type="non-terminal residue" evidence="2">
    <location>
        <position position="131"/>
    </location>
</feature>
<dbReference type="AlphaFoldDB" id="A0ABD0QI73"/>
<sequence length="131" mass="14057">ESWKELSNEEDLPPEFTPPPRPRPRIDPPNGKGELANSDATHFFSEMIKNSSAEICANSAPQTFSDGPDLRKRAVTASEVGATALLTEPDDPIVAREAPPKPARSPPKTPTEEATPVAANEAWSPLLTSVC</sequence>
<gene>
    <name evidence="2" type="ORF">M9458_017489</name>
</gene>
<feature type="compositionally biased region" description="Pro residues" evidence="1">
    <location>
        <begin position="100"/>
        <end position="109"/>
    </location>
</feature>
<evidence type="ECO:0000313" key="2">
    <source>
        <dbReference type="EMBL" id="KAL0185819.1"/>
    </source>
</evidence>
<proteinExistence type="predicted"/>
<feature type="region of interest" description="Disordered" evidence="1">
    <location>
        <begin position="1"/>
        <end position="39"/>
    </location>
</feature>
<dbReference type="EMBL" id="JAMKFB020000008">
    <property type="protein sequence ID" value="KAL0185819.1"/>
    <property type="molecule type" value="Genomic_DNA"/>
</dbReference>
<protein>
    <submittedName>
        <fullName evidence="2">Uncharacterized protein</fullName>
    </submittedName>
</protein>
<feature type="region of interest" description="Disordered" evidence="1">
    <location>
        <begin position="88"/>
        <end position="131"/>
    </location>
</feature>
<dbReference type="Proteomes" id="UP001529510">
    <property type="component" value="Unassembled WGS sequence"/>
</dbReference>
<reference evidence="2 3" key="1">
    <citation type="submission" date="2024-05" db="EMBL/GenBank/DDBJ databases">
        <title>Genome sequencing and assembly of Indian major carp, Cirrhinus mrigala (Hamilton, 1822).</title>
        <authorList>
            <person name="Mohindra V."/>
            <person name="Chowdhury L.M."/>
            <person name="Lal K."/>
            <person name="Jena J.K."/>
        </authorList>
    </citation>
    <scope>NUCLEOTIDE SEQUENCE [LARGE SCALE GENOMIC DNA]</scope>
    <source>
        <strain evidence="2">CM1030</strain>
        <tissue evidence="2">Blood</tissue>
    </source>
</reference>
<keyword evidence="3" id="KW-1185">Reference proteome</keyword>
<feature type="non-terminal residue" evidence="2">
    <location>
        <position position="1"/>
    </location>
</feature>
<name>A0ABD0QI73_CIRMR</name>
<evidence type="ECO:0000313" key="3">
    <source>
        <dbReference type="Proteomes" id="UP001529510"/>
    </source>
</evidence>
<evidence type="ECO:0000256" key="1">
    <source>
        <dbReference type="SAM" id="MobiDB-lite"/>
    </source>
</evidence>
<comment type="caution">
    <text evidence="2">The sequence shown here is derived from an EMBL/GenBank/DDBJ whole genome shotgun (WGS) entry which is preliminary data.</text>
</comment>
<organism evidence="2 3">
    <name type="scientific">Cirrhinus mrigala</name>
    <name type="common">Mrigala</name>
    <dbReference type="NCBI Taxonomy" id="683832"/>
    <lineage>
        <taxon>Eukaryota</taxon>
        <taxon>Metazoa</taxon>
        <taxon>Chordata</taxon>
        <taxon>Craniata</taxon>
        <taxon>Vertebrata</taxon>
        <taxon>Euteleostomi</taxon>
        <taxon>Actinopterygii</taxon>
        <taxon>Neopterygii</taxon>
        <taxon>Teleostei</taxon>
        <taxon>Ostariophysi</taxon>
        <taxon>Cypriniformes</taxon>
        <taxon>Cyprinidae</taxon>
        <taxon>Labeoninae</taxon>
        <taxon>Labeonini</taxon>
        <taxon>Cirrhinus</taxon>
    </lineage>
</organism>
<accession>A0ABD0QI73</accession>